<reference evidence="1" key="2">
    <citation type="journal article" date="2015" name="Data Brief">
        <title>Shoot transcriptome of the giant reed, Arundo donax.</title>
        <authorList>
            <person name="Barrero R.A."/>
            <person name="Guerrero F.D."/>
            <person name="Moolhuijzen P."/>
            <person name="Goolsby J.A."/>
            <person name="Tidwell J."/>
            <person name="Bellgard S.E."/>
            <person name="Bellgard M.I."/>
        </authorList>
    </citation>
    <scope>NUCLEOTIDE SEQUENCE</scope>
    <source>
        <tissue evidence="1">Shoot tissue taken approximately 20 cm above the soil surface</tissue>
    </source>
</reference>
<dbReference type="AlphaFoldDB" id="A0A0A9DQ60"/>
<accession>A0A0A9DQ60</accession>
<evidence type="ECO:0000313" key="1">
    <source>
        <dbReference type="EMBL" id="JAD89936.1"/>
    </source>
</evidence>
<dbReference type="EMBL" id="GBRH01207959">
    <property type="protein sequence ID" value="JAD89936.1"/>
    <property type="molecule type" value="Transcribed_RNA"/>
</dbReference>
<sequence>MANFIPFPESWCCISITEEIELVTCHKLHCLQGSGIRFHRDQLVLSA</sequence>
<protein>
    <submittedName>
        <fullName evidence="1">Uncharacterized protein</fullName>
    </submittedName>
</protein>
<name>A0A0A9DQ60_ARUDO</name>
<reference evidence="1" key="1">
    <citation type="submission" date="2014-09" db="EMBL/GenBank/DDBJ databases">
        <authorList>
            <person name="Magalhaes I.L.F."/>
            <person name="Oliveira U."/>
            <person name="Santos F.R."/>
            <person name="Vidigal T.H.D.A."/>
            <person name="Brescovit A.D."/>
            <person name="Santos A.J."/>
        </authorList>
    </citation>
    <scope>NUCLEOTIDE SEQUENCE</scope>
    <source>
        <tissue evidence="1">Shoot tissue taken approximately 20 cm above the soil surface</tissue>
    </source>
</reference>
<organism evidence="1">
    <name type="scientific">Arundo donax</name>
    <name type="common">Giant reed</name>
    <name type="synonym">Donax arundinaceus</name>
    <dbReference type="NCBI Taxonomy" id="35708"/>
    <lineage>
        <taxon>Eukaryota</taxon>
        <taxon>Viridiplantae</taxon>
        <taxon>Streptophyta</taxon>
        <taxon>Embryophyta</taxon>
        <taxon>Tracheophyta</taxon>
        <taxon>Spermatophyta</taxon>
        <taxon>Magnoliopsida</taxon>
        <taxon>Liliopsida</taxon>
        <taxon>Poales</taxon>
        <taxon>Poaceae</taxon>
        <taxon>PACMAD clade</taxon>
        <taxon>Arundinoideae</taxon>
        <taxon>Arundineae</taxon>
        <taxon>Arundo</taxon>
    </lineage>
</organism>
<proteinExistence type="predicted"/>